<dbReference type="InterPro" id="IPR021080">
    <property type="entry name" value="Minor_capsid_protein"/>
</dbReference>
<dbReference type="AlphaFoldDB" id="A0A317KSZ2"/>
<sequence length="109" mass="12587">MAVNVTVEKDLKGVKPRVNQMTKRGQYALVNQVHADMNLYVPMLSGDLRNHSSVTNDGKAIVYNSVYARRQFYNQFSNYTTPGTGPRWDQKAKSIHGRQWERITKRAMR</sequence>
<evidence type="ECO:0000313" key="1">
    <source>
        <dbReference type="EMBL" id="PWU66577.1"/>
    </source>
</evidence>
<dbReference type="Proteomes" id="UP000245624">
    <property type="component" value="Unassembled WGS sequence"/>
</dbReference>
<gene>
    <name evidence="1" type="ORF">DLJ74_19340</name>
</gene>
<reference evidence="1 2" key="1">
    <citation type="submission" date="2018-05" db="EMBL/GenBank/DDBJ databases">
        <title>Genomic analysis of Gracilibacillus dipsosauri DD1 reveals novel features of a salt-tolerant amylase.</title>
        <authorList>
            <person name="Deutch C.E."/>
            <person name="Yang S."/>
        </authorList>
    </citation>
    <scope>NUCLEOTIDE SEQUENCE [LARGE SCALE GENOMIC DNA]</scope>
    <source>
        <strain evidence="1 2">DD1</strain>
    </source>
</reference>
<dbReference type="RefSeq" id="WP_109985712.1">
    <property type="nucleotide sequence ID" value="NZ_QGTD01000021.1"/>
</dbReference>
<proteinExistence type="predicted"/>
<organism evidence="1 2">
    <name type="scientific">Gracilibacillus dipsosauri</name>
    <dbReference type="NCBI Taxonomy" id="178340"/>
    <lineage>
        <taxon>Bacteria</taxon>
        <taxon>Bacillati</taxon>
        <taxon>Bacillota</taxon>
        <taxon>Bacilli</taxon>
        <taxon>Bacillales</taxon>
        <taxon>Bacillaceae</taxon>
        <taxon>Gracilibacillus</taxon>
    </lineage>
</organism>
<keyword evidence="2" id="KW-1185">Reference proteome</keyword>
<name>A0A317KSZ2_9BACI</name>
<dbReference type="Pfam" id="PF11114">
    <property type="entry name" value="Minor_capsid_2"/>
    <property type="match status" value="1"/>
</dbReference>
<accession>A0A317KSZ2</accession>
<evidence type="ECO:0000313" key="2">
    <source>
        <dbReference type="Proteomes" id="UP000245624"/>
    </source>
</evidence>
<protein>
    <submittedName>
        <fullName evidence="1">Capsid protein</fullName>
    </submittedName>
</protein>
<dbReference type="EMBL" id="QGTD01000021">
    <property type="protein sequence ID" value="PWU66577.1"/>
    <property type="molecule type" value="Genomic_DNA"/>
</dbReference>
<dbReference type="OrthoDB" id="2221953at2"/>
<comment type="caution">
    <text evidence="1">The sequence shown here is derived from an EMBL/GenBank/DDBJ whole genome shotgun (WGS) entry which is preliminary data.</text>
</comment>